<accession>A0ABS0SST2</accession>
<name>A0ABS0SST2_9CAUL</name>
<evidence type="ECO:0000313" key="3">
    <source>
        <dbReference type="Proteomes" id="UP000639859"/>
    </source>
</evidence>
<dbReference type="EMBL" id="JADWOX010000001">
    <property type="protein sequence ID" value="MBI1682246.1"/>
    <property type="molecule type" value="Genomic_DNA"/>
</dbReference>
<sequence>MSASRRPAIVVLGLSGALLAGAALAQPTAYHRLSGPDVIWTRKPSGADMGSLFPSKAMQAGRGGAAVLECLLTPKGGVADCVILAETEPDFGKASLKVTPKFGFDVRKMTPDMLAGAVVTLPISWGAPDGRPPLTPEYRAGGRPYLITPKADGKVPCATKAAPDQHCDIHDLTWEKQPSLEETAPQVRMVHGGPDVTSLLCSTRPDRQLDGCEAFGAPTAEQLDAMDQLAKQFVAKAEADDKTPVTHGRVLLRFNWPVLRRAVDASHLSPPAQP</sequence>
<reference evidence="2 3" key="1">
    <citation type="submission" date="2020-11" db="EMBL/GenBank/DDBJ databases">
        <title>genome sequence of strain KACC 18849.</title>
        <authorList>
            <person name="Gao J."/>
            <person name="Zhang X."/>
        </authorList>
    </citation>
    <scope>NUCLEOTIDE SEQUENCE [LARGE SCALE GENOMIC DNA]</scope>
    <source>
        <strain evidence="2 3">KACC 18849</strain>
    </source>
</reference>
<dbReference type="RefSeq" id="WP_198574211.1">
    <property type="nucleotide sequence ID" value="NZ_JADWOX010000001.1"/>
</dbReference>
<evidence type="ECO:0000313" key="2">
    <source>
        <dbReference type="EMBL" id="MBI1682246.1"/>
    </source>
</evidence>
<gene>
    <name evidence="2" type="ORF">I4Q42_01035</name>
</gene>
<evidence type="ECO:0000256" key="1">
    <source>
        <dbReference type="SAM" id="SignalP"/>
    </source>
</evidence>
<comment type="caution">
    <text evidence="2">The sequence shown here is derived from an EMBL/GenBank/DDBJ whole genome shotgun (WGS) entry which is preliminary data.</text>
</comment>
<feature type="signal peptide" evidence="1">
    <location>
        <begin position="1"/>
        <end position="25"/>
    </location>
</feature>
<dbReference type="Proteomes" id="UP000639859">
    <property type="component" value="Unassembled WGS sequence"/>
</dbReference>
<protein>
    <submittedName>
        <fullName evidence="2">Energy transducer TonB</fullName>
    </submittedName>
</protein>
<proteinExistence type="predicted"/>
<keyword evidence="1" id="KW-0732">Signal</keyword>
<keyword evidence="3" id="KW-1185">Reference proteome</keyword>
<feature type="chain" id="PRO_5046737408" evidence="1">
    <location>
        <begin position="26"/>
        <end position="274"/>
    </location>
</feature>
<organism evidence="2 3">
    <name type="scientific">Caulobacter hibisci</name>
    <dbReference type="NCBI Taxonomy" id="2035993"/>
    <lineage>
        <taxon>Bacteria</taxon>
        <taxon>Pseudomonadati</taxon>
        <taxon>Pseudomonadota</taxon>
        <taxon>Alphaproteobacteria</taxon>
        <taxon>Caulobacterales</taxon>
        <taxon>Caulobacteraceae</taxon>
        <taxon>Caulobacter</taxon>
    </lineage>
</organism>